<proteinExistence type="predicted"/>
<evidence type="ECO:0000313" key="2">
    <source>
        <dbReference type="Proteomes" id="UP000061569"/>
    </source>
</evidence>
<name>A0A0S2DQI9_LYSEN</name>
<dbReference type="STRING" id="69.GLE_5400"/>
<evidence type="ECO:0000313" key="1">
    <source>
        <dbReference type="EMBL" id="ALN60741.1"/>
    </source>
</evidence>
<dbReference type="AlphaFoldDB" id="A0A0S2DQI9"/>
<dbReference type="KEGG" id="lez:GLE_5400"/>
<dbReference type="RefSeq" id="WP_057949780.1">
    <property type="nucleotide sequence ID" value="NZ_CP067396.1"/>
</dbReference>
<protein>
    <submittedName>
        <fullName evidence="1">Uncharacterized protein</fullName>
    </submittedName>
</protein>
<dbReference type="EMBL" id="CP013140">
    <property type="protein sequence ID" value="ALN60741.1"/>
    <property type="molecule type" value="Genomic_DNA"/>
</dbReference>
<sequence>MRSIRRHTLIFAAAFALAAGFAGGAAAQRNCSICTGIYDNCMAKPDASEYECVLEHNRCAKSLGCPFKPQT</sequence>
<reference evidence="1 2" key="1">
    <citation type="submission" date="2015-11" db="EMBL/GenBank/DDBJ databases">
        <title>Genome sequences of Lysobacter enzymogenes strain C3 and Lysobacter antibioticus ATCC 29479.</title>
        <authorList>
            <person name="Kobayashi D.Y."/>
        </authorList>
    </citation>
    <scope>NUCLEOTIDE SEQUENCE [LARGE SCALE GENOMIC DNA]</scope>
    <source>
        <strain evidence="1 2">C3</strain>
    </source>
</reference>
<dbReference type="Proteomes" id="UP000061569">
    <property type="component" value="Chromosome"/>
</dbReference>
<accession>A0A0S2DQI9</accession>
<organism evidence="1 2">
    <name type="scientific">Lysobacter enzymogenes</name>
    <dbReference type="NCBI Taxonomy" id="69"/>
    <lineage>
        <taxon>Bacteria</taxon>
        <taxon>Pseudomonadati</taxon>
        <taxon>Pseudomonadota</taxon>
        <taxon>Gammaproteobacteria</taxon>
        <taxon>Lysobacterales</taxon>
        <taxon>Lysobacteraceae</taxon>
        <taxon>Lysobacter</taxon>
    </lineage>
</organism>
<dbReference type="OrthoDB" id="9907408at2"/>
<dbReference type="PATRIC" id="fig|69.6.peg.5315"/>
<gene>
    <name evidence="1" type="ORF">GLE_5400</name>
</gene>